<evidence type="ECO:0000259" key="2">
    <source>
        <dbReference type="Pfam" id="PF01408"/>
    </source>
</evidence>
<comment type="caution">
    <text evidence="4">The sequence shown here is derived from an EMBL/GenBank/DDBJ whole genome shotgun (WGS) entry which is preliminary data.</text>
</comment>
<evidence type="ECO:0000256" key="1">
    <source>
        <dbReference type="ARBA" id="ARBA00023002"/>
    </source>
</evidence>
<reference evidence="5" key="1">
    <citation type="journal article" date="2019" name="Int. J. Syst. Evol. Microbiol.">
        <title>The Global Catalogue of Microorganisms (GCM) 10K type strain sequencing project: providing services to taxonomists for standard genome sequencing and annotation.</title>
        <authorList>
            <consortium name="The Broad Institute Genomics Platform"/>
            <consortium name="The Broad Institute Genome Sequencing Center for Infectious Disease"/>
            <person name="Wu L."/>
            <person name="Ma J."/>
        </authorList>
    </citation>
    <scope>NUCLEOTIDE SEQUENCE [LARGE SCALE GENOMIC DNA]</scope>
    <source>
        <strain evidence="5">JCM 17657</strain>
    </source>
</reference>
<dbReference type="InterPro" id="IPR055170">
    <property type="entry name" value="GFO_IDH_MocA-like_dom"/>
</dbReference>
<dbReference type="InterPro" id="IPR050463">
    <property type="entry name" value="Gfo/Idh/MocA_oxidrdct_glycsds"/>
</dbReference>
<protein>
    <submittedName>
        <fullName evidence="4">Gfo/Idh/MocA family oxidoreductase</fullName>
    </submittedName>
</protein>
<evidence type="ECO:0000259" key="3">
    <source>
        <dbReference type="Pfam" id="PF22725"/>
    </source>
</evidence>
<sequence length="369" mass="38583">MDKLRVAVIGTGFMGAVHARSAVTAGAEVVGVVGSTPAKGRAAAEAFGAGRGFDSVEDVLRHGVDVVHVCTPNATHARFARAALAAGVAVVCEKPLATDVTTARELAALAAERGVITAVPFVYRYYASVREARARLTRPGHRPPWLIHGSYLQDWLADAQATNWRVDPVDGGATRAFGDIGVHWCDLAEFVTGQRITRVNASFARAVAERPAPDGTVRPVETEDGAAVLLRTDGGAVGSVVVSQASAGYKNALSFSFDGPDASYAFRQETPESLWIGGREANQVLLRDPGRPQAPTGRSAALPAGHPQGYYECFADLAADAYAAVRGERVPDLPTFADGLRAAAITQAVVDSARDGGWADVATDVPQAA</sequence>
<keyword evidence="5" id="KW-1185">Reference proteome</keyword>
<dbReference type="PANTHER" id="PTHR43818">
    <property type="entry name" value="BCDNA.GH03377"/>
    <property type="match status" value="1"/>
</dbReference>
<evidence type="ECO:0000313" key="5">
    <source>
        <dbReference type="Proteomes" id="UP001500610"/>
    </source>
</evidence>
<evidence type="ECO:0000313" key="4">
    <source>
        <dbReference type="EMBL" id="GAA5004871.1"/>
    </source>
</evidence>
<dbReference type="InterPro" id="IPR000683">
    <property type="entry name" value="Gfo/Idh/MocA-like_OxRdtase_N"/>
</dbReference>
<feature type="domain" description="Gfo/Idh/MocA-like oxidoreductase N-terminal" evidence="2">
    <location>
        <begin position="4"/>
        <end position="119"/>
    </location>
</feature>
<dbReference type="PANTHER" id="PTHR43818:SF11">
    <property type="entry name" value="BCDNA.GH03377"/>
    <property type="match status" value="1"/>
</dbReference>
<accession>A0ABP9IQG8</accession>
<dbReference type="RefSeq" id="WP_226027345.1">
    <property type="nucleotide sequence ID" value="NZ_BAABIV010000028.1"/>
</dbReference>
<dbReference type="Gene3D" id="3.40.50.720">
    <property type="entry name" value="NAD(P)-binding Rossmann-like Domain"/>
    <property type="match status" value="1"/>
</dbReference>
<keyword evidence="1" id="KW-0560">Oxidoreductase</keyword>
<dbReference type="Pfam" id="PF22725">
    <property type="entry name" value="GFO_IDH_MocA_C3"/>
    <property type="match status" value="1"/>
</dbReference>
<dbReference type="InterPro" id="IPR036291">
    <property type="entry name" value="NAD(P)-bd_dom_sf"/>
</dbReference>
<organism evidence="4 5">
    <name type="scientific">Streptomyces hyderabadensis</name>
    <dbReference type="NCBI Taxonomy" id="598549"/>
    <lineage>
        <taxon>Bacteria</taxon>
        <taxon>Bacillati</taxon>
        <taxon>Actinomycetota</taxon>
        <taxon>Actinomycetes</taxon>
        <taxon>Kitasatosporales</taxon>
        <taxon>Streptomycetaceae</taxon>
        <taxon>Streptomyces</taxon>
    </lineage>
</organism>
<proteinExistence type="predicted"/>
<feature type="domain" description="GFO/IDH/MocA-like oxidoreductase" evidence="3">
    <location>
        <begin position="145"/>
        <end position="259"/>
    </location>
</feature>
<dbReference type="Pfam" id="PF01408">
    <property type="entry name" value="GFO_IDH_MocA"/>
    <property type="match status" value="1"/>
</dbReference>
<dbReference type="Proteomes" id="UP001500610">
    <property type="component" value="Unassembled WGS sequence"/>
</dbReference>
<dbReference type="Gene3D" id="3.30.360.10">
    <property type="entry name" value="Dihydrodipicolinate Reductase, domain 2"/>
    <property type="match status" value="1"/>
</dbReference>
<dbReference type="SUPFAM" id="SSF51735">
    <property type="entry name" value="NAD(P)-binding Rossmann-fold domains"/>
    <property type="match status" value="1"/>
</dbReference>
<gene>
    <name evidence="4" type="ORF">GCM10023257_57930</name>
</gene>
<name>A0ABP9IQG8_9ACTN</name>
<dbReference type="SUPFAM" id="SSF55347">
    <property type="entry name" value="Glyceraldehyde-3-phosphate dehydrogenase-like, C-terminal domain"/>
    <property type="match status" value="1"/>
</dbReference>
<dbReference type="EMBL" id="BAABIV010000028">
    <property type="protein sequence ID" value="GAA5004871.1"/>
    <property type="molecule type" value="Genomic_DNA"/>
</dbReference>